<dbReference type="OrthoDB" id="333714at2759"/>
<dbReference type="EMBL" id="MIGC01000290">
    <property type="protein sequence ID" value="PHJ25396.1"/>
    <property type="molecule type" value="Genomic_DNA"/>
</dbReference>
<evidence type="ECO:0000313" key="3">
    <source>
        <dbReference type="Proteomes" id="UP000221165"/>
    </source>
</evidence>
<organism evidence="2 3">
    <name type="scientific">Cystoisospora suis</name>
    <dbReference type="NCBI Taxonomy" id="483139"/>
    <lineage>
        <taxon>Eukaryota</taxon>
        <taxon>Sar</taxon>
        <taxon>Alveolata</taxon>
        <taxon>Apicomplexa</taxon>
        <taxon>Conoidasida</taxon>
        <taxon>Coccidia</taxon>
        <taxon>Eucoccidiorida</taxon>
        <taxon>Eimeriorina</taxon>
        <taxon>Sarcocystidae</taxon>
        <taxon>Cystoisospora</taxon>
    </lineage>
</organism>
<keyword evidence="3" id="KW-1185">Reference proteome</keyword>
<gene>
    <name evidence="2" type="ORF">CSUI_000739</name>
</gene>
<protein>
    <submittedName>
        <fullName evidence="2">Uncharacterized protein</fullName>
    </submittedName>
</protein>
<evidence type="ECO:0000313" key="2">
    <source>
        <dbReference type="EMBL" id="PHJ25396.1"/>
    </source>
</evidence>
<feature type="region of interest" description="Disordered" evidence="1">
    <location>
        <begin position="744"/>
        <end position="797"/>
    </location>
</feature>
<feature type="region of interest" description="Disordered" evidence="1">
    <location>
        <begin position="1011"/>
        <end position="1037"/>
    </location>
</feature>
<dbReference type="VEuPathDB" id="ToxoDB:CSUI_000739"/>
<proteinExistence type="predicted"/>
<sequence>MFSRPHLLSRPLLCHEDHCGYLACRKTRLFFSFSLPSSRLRGHTGRSRRRNFCIFLGRERSSSATCARFSSLRPCNSTASAGHDPQLQWGRLLFPCWSRGLKQKREISLSARARDILPRRQLSSFYVSTSPYRLISSSLDSASFFFTRKDSIEKIPSLHVSIFQTGMLPSIFPETACYSACRTARHSPLLRIKECCLRERRPGTSIKKRELSQDGDTGRRLSVVNSITFSYRASSPLGEPRESLRERKSSVPLLGVHAQVMFLSSISFWCSTNPRPPVAKQTTSSVSANLVPPLHRSRSSGSLFLTPFSCSSRFLLTSQRFCSAAASSSPTSTPSPLLVDTNTPREVISLATKLASSPSVFLSRFSSSSAIPSFCVSPTSSRSLRSSSLPGLPLSSSASVMWGDLVFKAHGILHAFSLRELLFFLQLLVKGGSVSLLNCTKSKKRTRPPHRSHKGHTTVARQEHLSLTPVSSCSFQSFPADSSLTSPGYKLMSSRASSYIPFAFGGATAAPIEFLEAAEMHFLKHLDLLSFEDITEVTNVFQLLQHRHPSFISAASERIVLSVGPLRDNGHCDFSSVQHLIFPHLRSPAEDSTTKDVEIYHETSVNTGVVGHKEIQESFSYAPPLRNSTRPRVERLIRIWHGSCSCGLYAPDVAGAVISALSRRRRQGKEEGGLGSTSRSSARLSALQIQDLVFLVRGCAMHLARRPILHSTVLTSPPSDGPSSFCSQSSPSCLSLSFDRTSFGVAGSPAGERMPSMPGEMADERGGEGGQRQDRERETKEESGEGSMVGDHPWPDNTAVRLGSWPEKKEGDGGRMQINQEEEEVERHEKEHDEDEEAQLDWHVAGLMLRGLQSIEEKMHVIDSRTLILCLDALALLSYTPGSLIDKALQGCFLSRAPFMRPEEILGLTESLAALGVQYPELLQALGERVMHIFQQFELRALIRLAVNFSRLDFPLTPLLGELATRVEEGIATLDNAELTELKALFVHHGLPHTALEDYLSLNSSSRTNDNVSYPGYYPDAAAGRRGSQTRSLSEGP</sequence>
<dbReference type="RefSeq" id="XP_067927043.1">
    <property type="nucleotide sequence ID" value="XM_068060970.1"/>
</dbReference>
<evidence type="ECO:0000256" key="1">
    <source>
        <dbReference type="SAM" id="MobiDB-lite"/>
    </source>
</evidence>
<dbReference type="AlphaFoldDB" id="A0A2C6LFQ4"/>
<comment type="caution">
    <text evidence="2">The sequence shown here is derived from an EMBL/GenBank/DDBJ whole genome shotgun (WGS) entry which is preliminary data.</text>
</comment>
<name>A0A2C6LFQ4_9APIC</name>
<feature type="compositionally biased region" description="Polar residues" evidence="1">
    <location>
        <begin position="1027"/>
        <end position="1037"/>
    </location>
</feature>
<dbReference type="GeneID" id="94424181"/>
<dbReference type="Proteomes" id="UP000221165">
    <property type="component" value="Unassembled WGS sequence"/>
</dbReference>
<accession>A0A2C6LFQ4</accession>
<reference evidence="2 3" key="1">
    <citation type="journal article" date="2017" name="Int. J. Parasitol.">
        <title>The genome of the protozoan parasite Cystoisospora suis and a reverse vaccinology approach to identify vaccine candidates.</title>
        <authorList>
            <person name="Palmieri N."/>
            <person name="Shrestha A."/>
            <person name="Ruttkowski B."/>
            <person name="Beck T."/>
            <person name="Vogl C."/>
            <person name="Tomley F."/>
            <person name="Blake D.P."/>
            <person name="Joachim A."/>
        </authorList>
    </citation>
    <scope>NUCLEOTIDE SEQUENCE [LARGE SCALE GENOMIC DNA]</scope>
    <source>
        <strain evidence="2 3">Wien I</strain>
    </source>
</reference>
<feature type="compositionally biased region" description="Basic and acidic residues" evidence="1">
    <location>
        <begin position="762"/>
        <end position="783"/>
    </location>
</feature>